<gene>
    <name evidence="1" type="ORF">HHL17_01140</name>
</gene>
<reference evidence="1 2" key="1">
    <citation type="submission" date="2020-04" db="EMBL/GenBank/DDBJ databases">
        <title>Chitinophaga sp. G-6-1-13 sp. nov., isolated from soil.</title>
        <authorList>
            <person name="Dahal R.H."/>
            <person name="Chaudhary D.K."/>
        </authorList>
    </citation>
    <scope>NUCLEOTIDE SEQUENCE [LARGE SCALE GENOMIC DNA]</scope>
    <source>
        <strain evidence="1 2">G-6-1-13</strain>
    </source>
</reference>
<dbReference type="EMBL" id="JABBGC010000001">
    <property type="protein sequence ID" value="NML35788.1"/>
    <property type="molecule type" value="Genomic_DNA"/>
</dbReference>
<accession>A0A848GIU2</accession>
<name>A0A848GIU2_9BACT</name>
<dbReference type="Proteomes" id="UP000583266">
    <property type="component" value="Unassembled WGS sequence"/>
</dbReference>
<dbReference type="RefSeq" id="WP_169222979.1">
    <property type="nucleotide sequence ID" value="NZ_JABBGC010000001.1"/>
</dbReference>
<sequence length="205" mass="22517">MRYSNGLYLSVPTPCGENWDKMTNTAAGKHCDSCAKTVIDFSFMTDAEIFAVINNSKGNVCGRFQNQQLDRLINPPAPPRKNFLPALLLTAGLITGIANHSYAEARDLEQVEMAISPQSPVPLVPEDTVAKPNKAHTLPELVVVSSKSARTMGVVVPKASSILGKDPNRSCGKADSVTVRPPMMIEPVRTVDQERRQVKKKKRWF</sequence>
<organism evidence="1 2">
    <name type="scientific">Chitinophaga fulva</name>
    <dbReference type="NCBI Taxonomy" id="2728842"/>
    <lineage>
        <taxon>Bacteria</taxon>
        <taxon>Pseudomonadati</taxon>
        <taxon>Bacteroidota</taxon>
        <taxon>Chitinophagia</taxon>
        <taxon>Chitinophagales</taxon>
        <taxon>Chitinophagaceae</taxon>
        <taxon>Chitinophaga</taxon>
    </lineage>
</organism>
<protein>
    <submittedName>
        <fullName evidence="1">Uncharacterized protein</fullName>
    </submittedName>
</protein>
<keyword evidence="2" id="KW-1185">Reference proteome</keyword>
<comment type="caution">
    <text evidence="1">The sequence shown here is derived from an EMBL/GenBank/DDBJ whole genome shotgun (WGS) entry which is preliminary data.</text>
</comment>
<proteinExistence type="predicted"/>
<evidence type="ECO:0000313" key="2">
    <source>
        <dbReference type="Proteomes" id="UP000583266"/>
    </source>
</evidence>
<dbReference type="AlphaFoldDB" id="A0A848GIU2"/>
<evidence type="ECO:0000313" key="1">
    <source>
        <dbReference type="EMBL" id="NML35788.1"/>
    </source>
</evidence>